<dbReference type="Gene3D" id="3.40.50.300">
    <property type="entry name" value="P-loop containing nucleotide triphosphate hydrolases"/>
    <property type="match status" value="1"/>
</dbReference>
<reference evidence="1" key="2">
    <citation type="submission" date="2021-09" db="EMBL/GenBank/DDBJ databases">
        <authorList>
            <person name="Gilroy R."/>
        </authorList>
    </citation>
    <scope>NUCLEOTIDE SEQUENCE</scope>
    <source>
        <strain evidence="1">6019</strain>
    </source>
</reference>
<evidence type="ECO:0000313" key="2">
    <source>
        <dbReference type="Proteomes" id="UP000763505"/>
    </source>
</evidence>
<dbReference type="Proteomes" id="UP000763505">
    <property type="component" value="Unassembled WGS sequence"/>
</dbReference>
<protein>
    <recommendedName>
        <fullName evidence="3">AAA domain-containing protein</fullName>
    </recommendedName>
</protein>
<evidence type="ECO:0000313" key="1">
    <source>
        <dbReference type="EMBL" id="HJE20116.1"/>
    </source>
</evidence>
<accession>A0A921DXP8</accession>
<name>A0A921DXP8_9STAP</name>
<dbReference type="InterPro" id="IPR027417">
    <property type="entry name" value="P-loop_NTPase"/>
</dbReference>
<dbReference type="EMBL" id="DYYI01000077">
    <property type="protein sequence ID" value="HJE20116.1"/>
    <property type="molecule type" value="Genomic_DNA"/>
</dbReference>
<gene>
    <name evidence="1" type="ORF">K8V35_07170</name>
</gene>
<proteinExistence type="predicted"/>
<reference evidence="1" key="1">
    <citation type="journal article" date="2021" name="PeerJ">
        <title>Extensive microbial diversity within the chicken gut microbiome revealed by metagenomics and culture.</title>
        <authorList>
            <person name="Gilroy R."/>
            <person name="Ravi A."/>
            <person name="Getino M."/>
            <person name="Pursley I."/>
            <person name="Horton D.L."/>
            <person name="Alikhan N.F."/>
            <person name="Baker D."/>
            <person name="Gharbi K."/>
            <person name="Hall N."/>
            <person name="Watson M."/>
            <person name="Adriaenssens E.M."/>
            <person name="Foster-Nyarko E."/>
            <person name="Jarju S."/>
            <person name="Secka A."/>
            <person name="Antonio M."/>
            <person name="Oren A."/>
            <person name="Chaudhuri R.R."/>
            <person name="La Ragione R."/>
            <person name="Hildebrand F."/>
            <person name="Pallen M.J."/>
        </authorList>
    </citation>
    <scope>NUCLEOTIDE SEQUENCE</scope>
    <source>
        <strain evidence="1">6019</strain>
    </source>
</reference>
<dbReference type="SUPFAM" id="SSF52540">
    <property type="entry name" value="P-loop containing nucleoside triphosphate hydrolases"/>
    <property type="match status" value="1"/>
</dbReference>
<organism evidence="1 2">
    <name type="scientific">Aliicoccus persicus</name>
    <dbReference type="NCBI Taxonomy" id="930138"/>
    <lineage>
        <taxon>Bacteria</taxon>
        <taxon>Bacillati</taxon>
        <taxon>Bacillota</taxon>
        <taxon>Bacilli</taxon>
        <taxon>Bacillales</taxon>
        <taxon>Staphylococcaceae</taxon>
        <taxon>Aliicoccus</taxon>
    </lineage>
</organism>
<comment type="caution">
    <text evidence="1">The sequence shown here is derived from an EMBL/GenBank/DDBJ whole genome shotgun (WGS) entry which is preliminary data.</text>
</comment>
<evidence type="ECO:0008006" key="3">
    <source>
        <dbReference type="Google" id="ProtNLM"/>
    </source>
</evidence>
<dbReference type="AlphaFoldDB" id="A0A921DXP8"/>
<sequence length="209" mass="23908">MANENPSVRELNDQTIVDLFNASLVVQNAVEKNGVETVLMTSVELREKVAYAAVHLAKLLQSNKKSVLIMNLDYHTSEYIESFFSAPEEKKEFIEVLDSEDYLSEAIFKTQYSGLDFTVIEEYDDREFINLMLSSDLKERLVPIREYYDVILLVGPNHKTFLKYGNIFNLADAVIPVVDAKKNKGSELKQLVDEYRGFNLRNLGVLRGK</sequence>